<dbReference type="HOGENOM" id="CLU_017584_3_1_6"/>
<evidence type="ECO:0000256" key="6">
    <source>
        <dbReference type="ARBA" id="ARBA00022605"/>
    </source>
</evidence>
<protein>
    <recommendedName>
        <fullName evidence="11">Histidinol-phosphate aminotransferase</fullName>
        <ecNumber evidence="11">2.6.1.9</ecNumber>
    </recommendedName>
    <alternativeName>
        <fullName evidence="11">Imidazole acetol-phosphate transaminase</fullName>
    </alternativeName>
</protein>
<keyword evidence="8 11" id="KW-0663">Pyridoxal phosphate</keyword>
<comment type="similarity">
    <text evidence="3 11">Belongs to the class-II pyridoxal-phosphate-dependent aminotransferase family. Histidinol-phosphate aminotransferase subfamily.</text>
</comment>
<evidence type="ECO:0000256" key="10">
    <source>
        <dbReference type="ARBA" id="ARBA00047481"/>
    </source>
</evidence>
<dbReference type="OrthoDB" id="9809616at2"/>
<proteinExistence type="inferred from homology"/>
<dbReference type="STRING" id="698738.OLEAN_C04570"/>
<evidence type="ECO:0000313" key="14">
    <source>
        <dbReference type="Proteomes" id="UP000032749"/>
    </source>
</evidence>
<dbReference type="GO" id="GO:0004400">
    <property type="term" value="F:histidinol-phosphate transaminase activity"/>
    <property type="evidence" value="ECO:0007669"/>
    <property type="project" value="UniProtKB-UniRule"/>
</dbReference>
<dbReference type="PATRIC" id="fig|698738.3.peg.472"/>
<evidence type="ECO:0000256" key="3">
    <source>
        <dbReference type="ARBA" id="ARBA00007970"/>
    </source>
</evidence>
<dbReference type="InterPro" id="IPR015421">
    <property type="entry name" value="PyrdxlP-dep_Trfase_major"/>
</dbReference>
<dbReference type="KEGG" id="oai:OLEAN_C04570"/>
<dbReference type="CDD" id="cd00609">
    <property type="entry name" value="AAT_like"/>
    <property type="match status" value="1"/>
</dbReference>
<evidence type="ECO:0000256" key="1">
    <source>
        <dbReference type="ARBA" id="ARBA00001933"/>
    </source>
</evidence>
<dbReference type="InterPro" id="IPR015422">
    <property type="entry name" value="PyrdxlP-dep_Trfase_small"/>
</dbReference>
<keyword evidence="14" id="KW-1185">Reference proteome</keyword>
<dbReference type="EMBL" id="FO203512">
    <property type="protein sequence ID" value="CCK74633.1"/>
    <property type="molecule type" value="Genomic_DNA"/>
</dbReference>
<evidence type="ECO:0000256" key="2">
    <source>
        <dbReference type="ARBA" id="ARBA00005011"/>
    </source>
</evidence>
<reference evidence="13 14" key="1">
    <citation type="journal article" date="2013" name="Nat. Commun.">
        <title>Genome sequence and functional genomic analysis of the oil-degrading bacterium Oleispira antarctica.</title>
        <authorList>
            <person name="Kube M."/>
            <person name="Chernikova T.N."/>
            <person name="Al-Ramahi Y."/>
            <person name="Beloqui A."/>
            <person name="Lopez-Cortez N."/>
            <person name="Guazzaroni M.E."/>
            <person name="Heipieper H.J."/>
            <person name="Klages S."/>
            <person name="Kotsyurbenko O.R."/>
            <person name="Langer I."/>
            <person name="Nechitaylo T.Y."/>
            <person name="Lunsdorf H."/>
            <person name="Fernandez M."/>
            <person name="Juarez S."/>
            <person name="Ciordia S."/>
            <person name="Singer A."/>
            <person name="Kagan O."/>
            <person name="Egorova O."/>
            <person name="Petit P.A."/>
            <person name="Stogios P."/>
            <person name="Kim Y."/>
            <person name="Tchigvintsev A."/>
            <person name="Flick R."/>
            <person name="Denaro R."/>
            <person name="Genovese M."/>
            <person name="Albar J.P."/>
            <person name="Reva O.N."/>
            <person name="Martinez-Gomariz M."/>
            <person name="Tran H."/>
            <person name="Ferrer M."/>
            <person name="Savchenko A."/>
            <person name="Yakunin A.F."/>
            <person name="Yakimov M.M."/>
            <person name="Golyshina O.V."/>
            <person name="Reinhardt R."/>
            <person name="Golyshin P.N."/>
        </authorList>
    </citation>
    <scope>NUCLEOTIDE SEQUENCE [LARGE SCALE GENOMIC DNA]</scope>
</reference>
<evidence type="ECO:0000256" key="5">
    <source>
        <dbReference type="ARBA" id="ARBA00022576"/>
    </source>
</evidence>
<dbReference type="InterPro" id="IPR005861">
    <property type="entry name" value="HisP_aminotrans"/>
</dbReference>
<comment type="pathway">
    <text evidence="2 11">Amino-acid biosynthesis; L-histidine biosynthesis; L-histidine from 5-phospho-alpha-D-ribose 1-diphosphate: step 7/9.</text>
</comment>
<dbReference type="InterPro" id="IPR015424">
    <property type="entry name" value="PyrdxlP-dep_Trfase"/>
</dbReference>
<organism evidence="13 14">
    <name type="scientific">Oleispira antarctica RB-8</name>
    <dbReference type="NCBI Taxonomy" id="698738"/>
    <lineage>
        <taxon>Bacteria</taxon>
        <taxon>Pseudomonadati</taxon>
        <taxon>Pseudomonadota</taxon>
        <taxon>Gammaproteobacteria</taxon>
        <taxon>Oceanospirillales</taxon>
        <taxon>Oceanospirillaceae</taxon>
        <taxon>Oleispira</taxon>
    </lineage>
</organism>
<sequence>MTSITQMVENLVRPEIRALSAYPVGDASGMVKLDAMENPHQWSEELKQAWAKKIQHADINRYPHPQAPKVKDGLRKAMNVPEQFDCLLGNGSDEIIQLLTMLVAKPRAKVMAPEPGFVMYKMIAIFCGVEYVGIPLTADFELDMPAMLTCINEQQPELIFLAQPNNPTANLYSESQLRELIQASQGLVIMDEAYLPFSSRNHLHFLEEFDNVLVMRTLSKVGLAGLRLGMIFGRSEWLNELDKIRMPYNINVLTQISAEFALEHYDILLGQCELIKQERTRMQNALTELGFTCYKSEANFILARADMAFEGQAKEIFEQLKRHNVLIKCLAGGHPLLENCLRFTIGTEGENGLLLEALKDIL</sequence>
<dbReference type="UniPathway" id="UPA00031">
    <property type="reaction ID" value="UER00012"/>
</dbReference>
<evidence type="ECO:0000256" key="7">
    <source>
        <dbReference type="ARBA" id="ARBA00022679"/>
    </source>
</evidence>
<dbReference type="GO" id="GO:0000105">
    <property type="term" value="P:L-histidine biosynthetic process"/>
    <property type="evidence" value="ECO:0007669"/>
    <property type="project" value="UniProtKB-UniRule"/>
</dbReference>
<name>R4YND4_OLEAN</name>
<dbReference type="Gene3D" id="3.90.1150.10">
    <property type="entry name" value="Aspartate Aminotransferase, domain 1"/>
    <property type="match status" value="1"/>
</dbReference>
<accession>R4YND4</accession>
<keyword evidence="5 11" id="KW-0032">Aminotransferase</keyword>
<dbReference type="SUPFAM" id="SSF53383">
    <property type="entry name" value="PLP-dependent transferases"/>
    <property type="match status" value="1"/>
</dbReference>
<dbReference type="AlphaFoldDB" id="R4YND4"/>
<dbReference type="InterPro" id="IPR004839">
    <property type="entry name" value="Aminotransferase_I/II_large"/>
</dbReference>
<dbReference type="Gene3D" id="3.40.640.10">
    <property type="entry name" value="Type I PLP-dependent aspartate aminotransferase-like (Major domain)"/>
    <property type="match status" value="1"/>
</dbReference>
<gene>
    <name evidence="11 13" type="primary">hisC</name>
    <name evidence="13" type="ORF">OLEAN_C04570</name>
</gene>
<evidence type="ECO:0000313" key="13">
    <source>
        <dbReference type="EMBL" id="CCK74633.1"/>
    </source>
</evidence>
<comment type="catalytic activity">
    <reaction evidence="10 11">
        <text>L-histidinol phosphate + 2-oxoglutarate = 3-(imidazol-4-yl)-2-oxopropyl phosphate + L-glutamate</text>
        <dbReference type="Rhea" id="RHEA:23744"/>
        <dbReference type="ChEBI" id="CHEBI:16810"/>
        <dbReference type="ChEBI" id="CHEBI:29985"/>
        <dbReference type="ChEBI" id="CHEBI:57766"/>
        <dbReference type="ChEBI" id="CHEBI:57980"/>
        <dbReference type="EC" id="2.6.1.9"/>
    </reaction>
</comment>
<dbReference type="Pfam" id="PF00155">
    <property type="entry name" value="Aminotran_1_2"/>
    <property type="match status" value="1"/>
</dbReference>
<evidence type="ECO:0000256" key="9">
    <source>
        <dbReference type="ARBA" id="ARBA00023102"/>
    </source>
</evidence>
<dbReference type="EC" id="2.6.1.9" evidence="11"/>
<evidence type="ECO:0000256" key="8">
    <source>
        <dbReference type="ARBA" id="ARBA00022898"/>
    </source>
</evidence>
<feature type="modified residue" description="N6-(pyridoxal phosphate)lysine" evidence="11">
    <location>
        <position position="220"/>
    </location>
</feature>
<dbReference type="NCBIfam" id="TIGR01141">
    <property type="entry name" value="hisC"/>
    <property type="match status" value="1"/>
</dbReference>
<keyword evidence="9 11" id="KW-0368">Histidine biosynthesis</keyword>
<dbReference type="Proteomes" id="UP000032749">
    <property type="component" value="Chromosome"/>
</dbReference>
<evidence type="ECO:0000256" key="4">
    <source>
        <dbReference type="ARBA" id="ARBA00011738"/>
    </source>
</evidence>
<keyword evidence="6 11" id="KW-0028">Amino-acid biosynthesis</keyword>
<comment type="subunit">
    <text evidence="4 11">Homodimer.</text>
</comment>
<evidence type="ECO:0000259" key="12">
    <source>
        <dbReference type="Pfam" id="PF00155"/>
    </source>
</evidence>
<dbReference type="PANTHER" id="PTHR42885:SF2">
    <property type="entry name" value="HISTIDINOL-PHOSPHATE AMINOTRANSFERASE"/>
    <property type="match status" value="1"/>
</dbReference>
<dbReference type="HAMAP" id="MF_01023">
    <property type="entry name" value="HisC_aminotrans_2"/>
    <property type="match status" value="1"/>
</dbReference>
<evidence type="ECO:0000256" key="11">
    <source>
        <dbReference type="HAMAP-Rule" id="MF_01023"/>
    </source>
</evidence>
<comment type="cofactor">
    <cofactor evidence="1 11">
        <name>pyridoxal 5'-phosphate</name>
        <dbReference type="ChEBI" id="CHEBI:597326"/>
    </cofactor>
</comment>
<feature type="domain" description="Aminotransferase class I/classII large" evidence="12">
    <location>
        <begin position="30"/>
        <end position="358"/>
    </location>
</feature>
<keyword evidence="7 11" id="KW-0808">Transferase</keyword>
<dbReference type="GO" id="GO:0030170">
    <property type="term" value="F:pyridoxal phosphate binding"/>
    <property type="evidence" value="ECO:0007669"/>
    <property type="project" value="InterPro"/>
</dbReference>
<dbReference type="PANTHER" id="PTHR42885">
    <property type="entry name" value="HISTIDINOL-PHOSPHATE AMINOTRANSFERASE-RELATED"/>
    <property type="match status" value="1"/>
</dbReference>